<dbReference type="SUPFAM" id="SSF46785">
    <property type="entry name" value="Winged helix' DNA-binding domain"/>
    <property type="match status" value="1"/>
</dbReference>
<protein>
    <submittedName>
        <fullName evidence="8">Fe2+/Zn2+ uptake regulation protein</fullName>
    </submittedName>
</protein>
<dbReference type="Pfam" id="PF01475">
    <property type="entry name" value="FUR"/>
    <property type="match status" value="1"/>
</dbReference>
<dbReference type="PANTHER" id="PTHR33202:SF7">
    <property type="entry name" value="FERRIC UPTAKE REGULATION PROTEIN"/>
    <property type="match status" value="1"/>
</dbReference>
<gene>
    <name evidence="8" type="ORF">NSED_02105</name>
</gene>
<dbReference type="Proteomes" id="UP000006100">
    <property type="component" value="Chromosome"/>
</dbReference>
<keyword evidence="9" id="KW-1185">Reference proteome</keyword>
<dbReference type="GO" id="GO:0000976">
    <property type="term" value="F:transcription cis-regulatory region binding"/>
    <property type="evidence" value="ECO:0007669"/>
    <property type="project" value="TreeGrafter"/>
</dbReference>
<keyword evidence="7" id="KW-0804">Transcription</keyword>
<evidence type="ECO:0000256" key="5">
    <source>
        <dbReference type="ARBA" id="ARBA00023015"/>
    </source>
</evidence>
<keyword evidence="4" id="KW-0862">Zinc</keyword>
<organism evidence="8 9">
    <name type="scientific">Candidatus Nitrosopumilus sediminis</name>
    <dbReference type="NCBI Taxonomy" id="1229909"/>
    <lineage>
        <taxon>Archaea</taxon>
        <taxon>Nitrososphaerota</taxon>
        <taxon>Nitrososphaeria</taxon>
        <taxon>Nitrosopumilales</taxon>
        <taxon>Nitrosopumilaceae</taxon>
        <taxon>Nitrosopumilus</taxon>
    </lineage>
</organism>
<dbReference type="InterPro" id="IPR043135">
    <property type="entry name" value="Fur_C"/>
</dbReference>
<dbReference type="CDD" id="cd07153">
    <property type="entry name" value="Fur_like"/>
    <property type="match status" value="1"/>
</dbReference>
<evidence type="ECO:0000256" key="7">
    <source>
        <dbReference type="ARBA" id="ARBA00023163"/>
    </source>
</evidence>
<evidence type="ECO:0000256" key="4">
    <source>
        <dbReference type="ARBA" id="ARBA00022833"/>
    </source>
</evidence>
<keyword evidence="6" id="KW-0238">DNA-binding</keyword>
<keyword evidence="2" id="KW-0678">Repressor</keyword>
<dbReference type="InterPro" id="IPR036388">
    <property type="entry name" value="WH-like_DNA-bd_sf"/>
</dbReference>
<dbReference type="OrthoDB" id="21318at2157"/>
<dbReference type="EMBL" id="CP003843">
    <property type="protein sequence ID" value="AFS82231.1"/>
    <property type="molecule type" value="Genomic_DNA"/>
</dbReference>
<dbReference type="HOGENOM" id="CLU_096072_4_2_2"/>
<dbReference type="GO" id="GO:0003700">
    <property type="term" value="F:DNA-binding transcription factor activity"/>
    <property type="evidence" value="ECO:0007669"/>
    <property type="project" value="InterPro"/>
</dbReference>
<dbReference type="GO" id="GO:0045892">
    <property type="term" value="P:negative regulation of DNA-templated transcription"/>
    <property type="evidence" value="ECO:0007669"/>
    <property type="project" value="TreeGrafter"/>
</dbReference>
<evidence type="ECO:0000256" key="1">
    <source>
        <dbReference type="ARBA" id="ARBA00007957"/>
    </source>
</evidence>
<dbReference type="eggNOG" id="arCOG01868">
    <property type="taxonomic scope" value="Archaea"/>
</dbReference>
<dbReference type="AlphaFoldDB" id="K0BCX5"/>
<reference evidence="8 9" key="1">
    <citation type="journal article" date="2012" name="J. Bacteriol.">
        <title>Draft Genome Sequence of an Ammonia-Oxidizing Archaeon, "Candidatus Nitrosopumilus sediminis" AR2, from Svalbard in the Arctic Circle.</title>
        <authorList>
            <person name="Park S.J."/>
            <person name="Kim J.G."/>
            <person name="Jung M.Y."/>
            <person name="Kim S.J."/>
            <person name="Cha I.T."/>
            <person name="Ghai R."/>
            <person name="Martin-Cuadrado A.B."/>
            <person name="Rodriguez-Valera F."/>
            <person name="Rhee S.K."/>
        </authorList>
    </citation>
    <scope>NUCLEOTIDE SEQUENCE [LARGE SCALE GENOMIC DNA]</scope>
    <source>
        <strain evidence="8 9">AR2</strain>
    </source>
</reference>
<dbReference type="KEGG" id="nir:NSED_02105"/>
<keyword evidence="5" id="KW-0805">Transcription regulation</keyword>
<evidence type="ECO:0000256" key="2">
    <source>
        <dbReference type="ARBA" id="ARBA00022491"/>
    </source>
</evidence>
<dbReference type="Gene3D" id="3.30.1490.190">
    <property type="match status" value="1"/>
</dbReference>
<dbReference type="FunFam" id="1.10.10.10:FF:000051">
    <property type="entry name" value="Fur family transcriptional regulator"/>
    <property type="match status" value="1"/>
</dbReference>
<dbReference type="GeneID" id="13697438"/>
<dbReference type="InterPro" id="IPR002481">
    <property type="entry name" value="FUR"/>
</dbReference>
<dbReference type="PANTHER" id="PTHR33202">
    <property type="entry name" value="ZINC UPTAKE REGULATION PROTEIN"/>
    <property type="match status" value="1"/>
</dbReference>
<keyword evidence="3" id="KW-0479">Metal-binding</keyword>
<evidence type="ECO:0000256" key="6">
    <source>
        <dbReference type="ARBA" id="ARBA00023125"/>
    </source>
</evidence>
<evidence type="ECO:0000256" key="3">
    <source>
        <dbReference type="ARBA" id="ARBA00022723"/>
    </source>
</evidence>
<sequence length="142" mass="16503">MQQIEQIVASLRDEGFRITPQRMAIVDYLLKTEDHPSAELIYKVVRKRYPMVSLSTVYKTLELLREKKLVNEIEVEGETRFDAHTNEHINLVCLKCGKIDDLDEASLKDIQIKAAKKSKYLILKSNFELHGYCNDCKSKMKI</sequence>
<evidence type="ECO:0000313" key="8">
    <source>
        <dbReference type="EMBL" id="AFS82231.1"/>
    </source>
</evidence>
<accession>K0BCX5</accession>
<dbReference type="GO" id="GO:0008270">
    <property type="term" value="F:zinc ion binding"/>
    <property type="evidence" value="ECO:0007669"/>
    <property type="project" value="TreeGrafter"/>
</dbReference>
<dbReference type="Gene3D" id="1.10.10.10">
    <property type="entry name" value="Winged helix-like DNA-binding domain superfamily/Winged helix DNA-binding domain"/>
    <property type="match status" value="1"/>
</dbReference>
<comment type="similarity">
    <text evidence="1">Belongs to the Fur family.</text>
</comment>
<dbReference type="STRING" id="1229909.NSED_02105"/>
<proteinExistence type="inferred from homology"/>
<dbReference type="PATRIC" id="fig|1229909.8.peg.444"/>
<dbReference type="RefSeq" id="WP_014964603.1">
    <property type="nucleotide sequence ID" value="NC_018656.1"/>
</dbReference>
<evidence type="ECO:0000313" key="9">
    <source>
        <dbReference type="Proteomes" id="UP000006100"/>
    </source>
</evidence>
<name>K0BCX5_9ARCH</name>
<dbReference type="GO" id="GO:1900376">
    <property type="term" value="P:regulation of secondary metabolite biosynthetic process"/>
    <property type="evidence" value="ECO:0007669"/>
    <property type="project" value="TreeGrafter"/>
</dbReference>
<dbReference type="InterPro" id="IPR036390">
    <property type="entry name" value="WH_DNA-bd_sf"/>
</dbReference>